<reference evidence="1 2" key="1">
    <citation type="journal article" date="2021" name="Int. J. Syst. Evol. Microbiol.">
        <title>Amazonocrinis nigriterrae gen. nov., sp. nov., Atlanticothrix silvestris gen. nov., sp. nov. and Dendronalium phyllosphericum gen. nov., sp. nov., nostocacean cyanobacteria from Brazilian environments.</title>
        <authorList>
            <person name="Alvarenga D.O."/>
            <person name="Andreote A.P.D."/>
            <person name="Branco L.H.Z."/>
            <person name="Delbaje E."/>
            <person name="Cruz R.B."/>
            <person name="Varani A.M."/>
            <person name="Fiore M.F."/>
        </authorList>
    </citation>
    <scope>NUCLEOTIDE SEQUENCE [LARGE SCALE GENOMIC DNA]</scope>
    <source>
        <strain evidence="1 2">CENA369</strain>
    </source>
</reference>
<dbReference type="Pfam" id="PF13030">
    <property type="entry name" value="DUF3891"/>
    <property type="match status" value="1"/>
</dbReference>
<organism evidence="1 2">
    <name type="scientific">Dendronalium phyllosphericum CENA369</name>
    <dbReference type="NCBI Taxonomy" id="1725256"/>
    <lineage>
        <taxon>Bacteria</taxon>
        <taxon>Bacillati</taxon>
        <taxon>Cyanobacteriota</taxon>
        <taxon>Cyanophyceae</taxon>
        <taxon>Nostocales</taxon>
        <taxon>Nostocaceae</taxon>
        <taxon>Dendronalium</taxon>
        <taxon>Dendronalium phyllosphericum</taxon>
    </lineage>
</organism>
<accession>A0A8J7HYQ0</accession>
<evidence type="ECO:0000313" key="2">
    <source>
        <dbReference type="Proteomes" id="UP000662314"/>
    </source>
</evidence>
<name>A0A8J7HYQ0_9NOST</name>
<dbReference type="RefSeq" id="WP_214431569.1">
    <property type="nucleotide sequence ID" value="NZ_JAECZA010000017.1"/>
</dbReference>
<gene>
    <name evidence="1" type="ORF">I8752_06905</name>
</gene>
<dbReference type="Proteomes" id="UP000662314">
    <property type="component" value="Unassembled WGS sequence"/>
</dbReference>
<proteinExistence type="predicted"/>
<dbReference type="InterPro" id="IPR024992">
    <property type="entry name" value="DUF3891"/>
</dbReference>
<sequence>MLHRLSKSGLICITQPHHAWLSGQLARAWGNEQFGEFVPKEEVCLAAEQHDIGWLQWEQKPTLNPETGYPYKFTELPIEVHIDIWSGAKQQAFPWGRYVTLLVSLHGTGLYERFTSWQNSAKSAQIVQNYLKIEYAFQKQIIDILQKDKYYAPYAIPKVIERNKRLVATWDALSIILCTGQTGEQYINQVPVTNGTTTLKLTLIEDKEYHHTVILSPWAFEQKEIKLVYEGRMLHQTFNDEIEMQKALISDCWVTLSTTLIPS</sequence>
<dbReference type="AlphaFoldDB" id="A0A8J7HYQ0"/>
<dbReference type="EMBL" id="JAECZA010000017">
    <property type="protein sequence ID" value="MBH8572746.1"/>
    <property type="molecule type" value="Genomic_DNA"/>
</dbReference>
<evidence type="ECO:0000313" key="1">
    <source>
        <dbReference type="EMBL" id="MBH8572746.1"/>
    </source>
</evidence>
<keyword evidence="2" id="KW-1185">Reference proteome</keyword>
<comment type="caution">
    <text evidence="1">The sequence shown here is derived from an EMBL/GenBank/DDBJ whole genome shotgun (WGS) entry which is preliminary data.</text>
</comment>
<protein>
    <submittedName>
        <fullName evidence="1">DUF3891 family protein</fullName>
    </submittedName>
</protein>